<comment type="similarity">
    <text evidence="1">Belongs to the NOB1 family.</text>
</comment>
<dbReference type="PANTHER" id="PTHR12814:SF2">
    <property type="entry name" value="RNA-BINDING PROTEIN NOB1"/>
    <property type="match status" value="1"/>
</dbReference>
<dbReference type="PANTHER" id="PTHR12814">
    <property type="entry name" value="RNA-BINDING PROTEIN NOB1"/>
    <property type="match status" value="1"/>
</dbReference>
<keyword evidence="8" id="KW-1185">Reference proteome</keyword>
<dbReference type="GO" id="GO:0046872">
    <property type="term" value="F:metal ion binding"/>
    <property type="evidence" value="ECO:0007669"/>
    <property type="project" value="UniProtKB-KW"/>
</dbReference>
<dbReference type="InterPro" id="IPR039907">
    <property type="entry name" value="NOB1"/>
</dbReference>
<evidence type="ECO:0000256" key="2">
    <source>
        <dbReference type="ARBA" id="ARBA00022722"/>
    </source>
</evidence>
<proteinExistence type="inferred from homology"/>
<dbReference type="GO" id="GO:0005737">
    <property type="term" value="C:cytoplasm"/>
    <property type="evidence" value="ECO:0007669"/>
    <property type="project" value="UniProtKB-ARBA"/>
</dbReference>
<evidence type="ECO:0000256" key="3">
    <source>
        <dbReference type="ARBA" id="ARBA00022723"/>
    </source>
</evidence>
<dbReference type="Proteomes" id="UP000747110">
    <property type="component" value="Unassembled WGS sequence"/>
</dbReference>
<feature type="compositionally biased region" description="Basic residues" evidence="5">
    <location>
        <begin position="315"/>
        <end position="328"/>
    </location>
</feature>
<comment type="caution">
    <text evidence="7">The sequence shown here is derived from an EMBL/GenBank/DDBJ whole genome shotgun (WGS) entry which is preliminary data.</text>
</comment>
<feature type="region of interest" description="Disordered" evidence="5">
    <location>
        <begin position="134"/>
        <end position="157"/>
    </location>
</feature>
<feature type="compositionally biased region" description="Acidic residues" evidence="5">
    <location>
        <begin position="430"/>
        <end position="439"/>
    </location>
</feature>
<feature type="region of interest" description="Disordered" evidence="5">
    <location>
        <begin position="189"/>
        <end position="338"/>
    </location>
</feature>
<keyword evidence="2" id="KW-0540">Nuclease</keyword>
<evidence type="ECO:0000256" key="4">
    <source>
        <dbReference type="ARBA" id="ARBA00022801"/>
    </source>
</evidence>
<accession>A0A8J4FN22</accession>
<sequence length="439" mass="47221">MSWAAVAKSATAPAAYTSTPPPSAEERIAVVDTNAIISGLRLEHLADRYCTIPEVVAEVRDKQSRTFLSTLPFSLDVREPSDESIKAVQRFARETGDIHSLSAVDLKLLALAHTLEVAVHGTSHLREHPVQVRTFEKHKSRPRALPGWGRVSNPEDWKVVDEAPQEQLTNAPGRQSRIIAAVQSLSLGGQEQEVKLPSSQQLPPPQQQQLPPPSPQQQPSPPPQQEQFEGLQPPENPVLAQPLPQPQPPEDPVWALPLPQPQPPEDPVWALPLPQPQPPEDPVLALPLPQPGGDEDSEDDDDDDGSWETACKSRNAARRKQRKQRRRQAWLERQQQQQQILAASAFRGVFVPPSISSGLSGQETPAAENATAPSQLAEQPVPGTSSEKAENGFGAPTEDGGTAGEGNVEGCGDGGERLGGEGALGGGHEPEDDVEGSEG</sequence>
<dbReference type="GO" id="GO:0004521">
    <property type="term" value="F:RNA endonuclease activity"/>
    <property type="evidence" value="ECO:0007669"/>
    <property type="project" value="UniProtKB-ARBA"/>
</dbReference>
<feature type="compositionally biased region" description="Polar residues" evidence="5">
    <location>
        <begin position="371"/>
        <end position="386"/>
    </location>
</feature>
<evidence type="ECO:0000259" key="6">
    <source>
        <dbReference type="Pfam" id="PF17146"/>
    </source>
</evidence>
<dbReference type="Gene3D" id="3.40.50.1010">
    <property type="entry name" value="5'-nuclease"/>
    <property type="match status" value="1"/>
</dbReference>
<feature type="region of interest" description="Disordered" evidence="5">
    <location>
        <begin position="351"/>
        <end position="439"/>
    </location>
</feature>
<dbReference type="Pfam" id="PF17146">
    <property type="entry name" value="PIN_6"/>
    <property type="match status" value="1"/>
</dbReference>
<dbReference type="InterPro" id="IPR033411">
    <property type="entry name" value="Ribonuclease_PIN"/>
</dbReference>
<feature type="compositionally biased region" description="Pro residues" evidence="5">
    <location>
        <begin position="202"/>
        <end position="224"/>
    </location>
</feature>
<dbReference type="EMBL" id="BNCP01000022">
    <property type="protein sequence ID" value="GIL81910.1"/>
    <property type="molecule type" value="Genomic_DNA"/>
</dbReference>
<dbReference type="GO" id="GO:0016787">
    <property type="term" value="F:hydrolase activity"/>
    <property type="evidence" value="ECO:0007669"/>
    <property type="project" value="UniProtKB-KW"/>
</dbReference>
<keyword evidence="4" id="KW-0378">Hydrolase</keyword>
<feature type="non-terminal residue" evidence="7">
    <location>
        <position position="439"/>
    </location>
</feature>
<dbReference type="GO" id="GO:0030490">
    <property type="term" value="P:maturation of SSU-rRNA"/>
    <property type="evidence" value="ECO:0007669"/>
    <property type="project" value="TreeGrafter"/>
</dbReference>
<dbReference type="AlphaFoldDB" id="A0A8J4FN22"/>
<dbReference type="FunFam" id="3.40.50.1010:FF:000020">
    <property type="entry name" value="20S-pre-rRNA D-site endonuclease NOB1"/>
    <property type="match status" value="1"/>
</dbReference>
<feature type="domain" description="Ribonuclease PIN" evidence="6">
    <location>
        <begin position="30"/>
        <end position="115"/>
    </location>
</feature>
<protein>
    <recommendedName>
        <fullName evidence="6">Ribonuclease PIN domain-containing protein</fullName>
    </recommendedName>
</protein>
<organism evidence="7 8">
    <name type="scientific">Volvox reticuliferus</name>
    <dbReference type="NCBI Taxonomy" id="1737510"/>
    <lineage>
        <taxon>Eukaryota</taxon>
        <taxon>Viridiplantae</taxon>
        <taxon>Chlorophyta</taxon>
        <taxon>core chlorophytes</taxon>
        <taxon>Chlorophyceae</taxon>
        <taxon>CS clade</taxon>
        <taxon>Chlamydomonadales</taxon>
        <taxon>Volvocaceae</taxon>
        <taxon>Volvox</taxon>
    </lineage>
</organism>
<feature type="compositionally biased region" description="Polar residues" evidence="5">
    <location>
        <begin position="354"/>
        <end position="363"/>
    </location>
</feature>
<dbReference type="CDD" id="cd09876">
    <property type="entry name" value="PIN_Nob1-like"/>
    <property type="match status" value="1"/>
</dbReference>
<dbReference type="GO" id="GO:0031981">
    <property type="term" value="C:nuclear lumen"/>
    <property type="evidence" value="ECO:0007669"/>
    <property type="project" value="UniProtKB-ARBA"/>
</dbReference>
<keyword evidence="3" id="KW-0479">Metal-binding</keyword>
<dbReference type="OrthoDB" id="446759at2759"/>
<feature type="compositionally biased region" description="Gly residues" evidence="5">
    <location>
        <begin position="401"/>
        <end position="413"/>
    </location>
</feature>
<evidence type="ECO:0000256" key="1">
    <source>
        <dbReference type="ARBA" id="ARBA00005858"/>
    </source>
</evidence>
<feature type="compositionally biased region" description="Acidic residues" evidence="5">
    <location>
        <begin position="293"/>
        <end position="306"/>
    </location>
</feature>
<evidence type="ECO:0000313" key="8">
    <source>
        <dbReference type="Proteomes" id="UP000747110"/>
    </source>
</evidence>
<evidence type="ECO:0000256" key="5">
    <source>
        <dbReference type="SAM" id="MobiDB-lite"/>
    </source>
</evidence>
<reference evidence="7" key="1">
    <citation type="journal article" date="2021" name="Proc. Natl. Acad. Sci. U.S.A.">
        <title>Three genomes in the algal genus Volvox reveal the fate of a haploid sex-determining region after a transition to homothallism.</title>
        <authorList>
            <person name="Yamamoto K."/>
            <person name="Hamaji T."/>
            <person name="Kawai-Toyooka H."/>
            <person name="Matsuzaki R."/>
            <person name="Takahashi F."/>
            <person name="Nishimura Y."/>
            <person name="Kawachi M."/>
            <person name="Noguchi H."/>
            <person name="Minakuchi Y."/>
            <person name="Umen J.G."/>
            <person name="Toyoda A."/>
            <person name="Nozaki H."/>
        </authorList>
    </citation>
    <scope>NUCLEOTIDE SEQUENCE</scope>
    <source>
        <strain evidence="7">NIES-3786</strain>
    </source>
</reference>
<gene>
    <name evidence="7" type="ORF">Vretifemale_10878</name>
</gene>
<dbReference type="GO" id="GO:0030688">
    <property type="term" value="C:preribosome, small subunit precursor"/>
    <property type="evidence" value="ECO:0007669"/>
    <property type="project" value="TreeGrafter"/>
</dbReference>
<name>A0A8J4FN22_9CHLO</name>
<evidence type="ECO:0000313" key="7">
    <source>
        <dbReference type="EMBL" id="GIL81910.1"/>
    </source>
</evidence>